<proteinExistence type="predicted"/>
<reference evidence="3 4" key="1">
    <citation type="journal article" date="2019" name="Int. J. Syst. Evol. Microbiol.">
        <title>The Global Catalogue of Microorganisms (GCM) 10K type strain sequencing project: providing services to taxonomists for standard genome sequencing and annotation.</title>
        <authorList>
            <consortium name="The Broad Institute Genomics Platform"/>
            <consortium name="The Broad Institute Genome Sequencing Center for Infectious Disease"/>
            <person name="Wu L."/>
            <person name="Ma J."/>
        </authorList>
    </citation>
    <scope>NUCLEOTIDE SEQUENCE [LARGE SCALE GENOMIC DNA]</scope>
    <source>
        <strain evidence="3 4">DT55</strain>
    </source>
</reference>
<evidence type="ECO:0000313" key="4">
    <source>
        <dbReference type="Proteomes" id="UP001596388"/>
    </source>
</evidence>
<dbReference type="GO" id="GO:0046872">
    <property type="term" value="F:metal ion binding"/>
    <property type="evidence" value="ECO:0007669"/>
    <property type="project" value="UniProtKB-KW"/>
</dbReference>
<evidence type="ECO:0000256" key="1">
    <source>
        <dbReference type="ARBA" id="ARBA00022723"/>
    </source>
</evidence>
<dbReference type="Pfam" id="PF07883">
    <property type="entry name" value="Cupin_2"/>
    <property type="match status" value="1"/>
</dbReference>
<gene>
    <name evidence="3" type="ORF">ACFQKD_07975</name>
</gene>
<dbReference type="GeneID" id="79268854"/>
<dbReference type="InterPro" id="IPR013096">
    <property type="entry name" value="Cupin_2"/>
</dbReference>
<name>A0ABD5WXL6_9EURY</name>
<organism evidence="3 4">
    <name type="scientific">Halobaculum marinum</name>
    <dbReference type="NCBI Taxonomy" id="3031996"/>
    <lineage>
        <taxon>Archaea</taxon>
        <taxon>Methanobacteriati</taxon>
        <taxon>Methanobacteriota</taxon>
        <taxon>Stenosarchaea group</taxon>
        <taxon>Halobacteria</taxon>
        <taxon>Halobacteriales</taxon>
        <taxon>Haloferacaceae</taxon>
        <taxon>Halobaculum</taxon>
    </lineage>
</organism>
<comment type="caution">
    <text evidence="3">The sequence shown here is derived from an EMBL/GenBank/DDBJ whole genome shotgun (WGS) entry which is preliminary data.</text>
</comment>
<dbReference type="Proteomes" id="UP001596388">
    <property type="component" value="Unassembled WGS sequence"/>
</dbReference>
<dbReference type="AlphaFoldDB" id="A0ABD5WXL6"/>
<dbReference type="InterPro" id="IPR014710">
    <property type="entry name" value="RmlC-like_jellyroll"/>
</dbReference>
<evidence type="ECO:0000313" key="3">
    <source>
        <dbReference type="EMBL" id="MFC7097238.1"/>
    </source>
</evidence>
<evidence type="ECO:0000259" key="2">
    <source>
        <dbReference type="Pfam" id="PF07883"/>
    </source>
</evidence>
<dbReference type="PANTHER" id="PTHR35848">
    <property type="entry name" value="OXALATE-BINDING PROTEIN"/>
    <property type="match status" value="1"/>
</dbReference>
<dbReference type="InterPro" id="IPR011051">
    <property type="entry name" value="RmlC_Cupin_sf"/>
</dbReference>
<dbReference type="SUPFAM" id="SSF51182">
    <property type="entry name" value="RmlC-like cupins"/>
    <property type="match status" value="1"/>
</dbReference>
<keyword evidence="4" id="KW-1185">Reference proteome</keyword>
<dbReference type="PANTHER" id="PTHR35848:SF9">
    <property type="entry name" value="SLL1358 PROTEIN"/>
    <property type="match status" value="1"/>
</dbReference>
<keyword evidence="1" id="KW-0479">Metal-binding</keyword>
<accession>A0ABD5WXL6</accession>
<dbReference type="Gene3D" id="2.60.120.10">
    <property type="entry name" value="Jelly Rolls"/>
    <property type="match status" value="1"/>
</dbReference>
<sequence>MGYTRVNYRDVDAVGGGLHFLRGPLECERLGVTVIECDPGWTGKLHDHASDDHEEVYLLVEGEATVVVDGERVSLTAGDAIRISPEATRRIHNGDTESTFVLAGAP</sequence>
<feature type="domain" description="Cupin type-2" evidence="2">
    <location>
        <begin position="35"/>
        <end position="99"/>
    </location>
</feature>
<dbReference type="InterPro" id="IPR051610">
    <property type="entry name" value="GPI/OXD"/>
</dbReference>
<dbReference type="EMBL" id="JBHTAG010000003">
    <property type="protein sequence ID" value="MFC7097238.1"/>
    <property type="molecule type" value="Genomic_DNA"/>
</dbReference>
<dbReference type="RefSeq" id="WP_276238281.1">
    <property type="nucleotide sequence ID" value="NZ_CP119989.1"/>
</dbReference>
<protein>
    <submittedName>
        <fullName evidence="3">Cupin domain-containing protein</fullName>
    </submittedName>
</protein>